<dbReference type="EMBL" id="CVRI01000040">
    <property type="protein sequence ID" value="CRK94942.1"/>
    <property type="molecule type" value="Genomic_DNA"/>
</dbReference>
<sequence length="79" mass="9183">MRHLSNNLTITMKNKKSAAMTTKFVLQLQIEMKKLLFTIKILSWKIIELVENWTFLITFLFHIGTIPANSKANVTLSFK</sequence>
<organism evidence="1 2">
    <name type="scientific">Clunio marinus</name>
    <dbReference type="NCBI Taxonomy" id="568069"/>
    <lineage>
        <taxon>Eukaryota</taxon>
        <taxon>Metazoa</taxon>
        <taxon>Ecdysozoa</taxon>
        <taxon>Arthropoda</taxon>
        <taxon>Hexapoda</taxon>
        <taxon>Insecta</taxon>
        <taxon>Pterygota</taxon>
        <taxon>Neoptera</taxon>
        <taxon>Endopterygota</taxon>
        <taxon>Diptera</taxon>
        <taxon>Nematocera</taxon>
        <taxon>Chironomoidea</taxon>
        <taxon>Chironomidae</taxon>
        <taxon>Clunio</taxon>
    </lineage>
</organism>
<gene>
    <name evidence="1" type="ORF">CLUMA_CG008432</name>
</gene>
<accession>A0A1J1I7K9</accession>
<protein>
    <submittedName>
        <fullName evidence="1">CLUMA_CG008432, isoform A</fullName>
    </submittedName>
</protein>
<proteinExistence type="predicted"/>
<keyword evidence="2" id="KW-1185">Reference proteome</keyword>
<evidence type="ECO:0000313" key="2">
    <source>
        <dbReference type="Proteomes" id="UP000183832"/>
    </source>
</evidence>
<evidence type="ECO:0000313" key="1">
    <source>
        <dbReference type="EMBL" id="CRK94942.1"/>
    </source>
</evidence>
<dbReference type="AlphaFoldDB" id="A0A1J1I7K9"/>
<dbReference type="Proteomes" id="UP000183832">
    <property type="component" value="Unassembled WGS sequence"/>
</dbReference>
<name>A0A1J1I7K9_9DIPT</name>
<reference evidence="1 2" key="1">
    <citation type="submission" date="2015-04" db="EMBL/GenBank/DDBJ databases">
        <authorList>
            <person name="Syromyatnikov M.Y."/>
            <person name="Popov V.N."/>
        </authorList>
    </citation>
    <scope>NUCLEOTIDE SEQUENCE [LARGE SCALE GENOMIC DNA]</scope>
</reference>